<name>A0ABV6KRF7_9BACI</name>
<keyword evidence="2" id="KW-0472">Membrane</keyword>
<dbReference type="NCBIfam" id="TIGR02867">
    <property type="entry name" value="spore_II_P"/>
    <property type="match status" value="1"/>
</dbReference>
<proteinExistence type="predicted"/>
<dbReference type="InterPro" id="IPR010897">
    <property type="entry name" value="Spore_II_P"/>
</dbReference>
<gene>
    <name evidence="3" type="primary">spoIIP</name>
    <name evidence="3" type="ORF">ACFFHF_03575</name>
</gene>
<reference evidence="3 4" key="1">
    <citation type="submission" date="2024-09" db="EMBL/GenBank/DDBJ databases">
        <authorList>
            <person name="Sun Q."/>
            <person name="Mori K."/>
        </authorList>
    </citation>
    <scope>NUCLEOTIDE SEQUENCE [LARGE SCALE GENOMIC DNA]</scope>
    <source>
        <strain evidence="3 4">CGMCC 1.9126</strain>
    </source>
</reference>
<keyword evidence="4" id="KW-1185">Reference proteome</keyword>
<evidence type="ECO:0000256" key="2">
    <source>
        <dbReference type="SAM" id="Phobius"/>
    </source>
</evidence>
<keyword evidence="2" id="KW-1133">Transmembrane helix</keyword>
<dbReference type="Proteomes" id="UP001589738">
    <property type="component" value="Unassembled WGS sequence"/>
</dbReference>
<dbReference type="EMBL" id="JBHLUU010000015">
    <property type="protein sequence ID" value="MFC0474376.1"/>
    <property type="molecule type" value="Genomic_DNA"/>
</dbReference>
<organism evidence="3 4">
    <name type="scientific">Robertmurraya beringensis</name>
    <dbReference type="NCBI Taxonomy" id="641660"/>
    <lineage>
        <taxon>Bacteria</taxon>
        <taxon>Bacillati</taxon>
        <taxon>Bacillota</taxon>
        <taxon>Bacilli</taxon>
        <taxon>Bacillales</taxon>
        <taxon>Bacillaceae</taxon>
        <taxon>Robertmurraya</taxon>
    </lineage>
</organism>
<dbReference type="Pfam" id="PF07454">
    <property type="entry name" value="SpoIIP"/>
    <property type="match status" value="1"/>
</dbReference>
<dbReference type="Gene3D" id="3.40.630.40">
    <property type="entry name" value="Zn-dependent exopeptidases"/>
    <property type="match status" value="1"/>
</dbReference>
<evidence type="ECO:0000313" key="3">
    <source>
        <dbReference type="EMBL" id="MFC0474376.1"/>
    </source>
</evidence>
<dbReference type="SUPFAM" id="SSF53187">
    <property type="entry name" value="Zn-dependent exopeptidases"/>
    <property type="match status" value="1"/>
</dbReference>
<sequence length="399" mass="44285">MKLQKTPYVVTIQGTSILKLILSCLLLIFLLFSVSGLLTSLNPQYQLRSSSVNKATMNVSGNVLFQLMARENHYFMSGLVERDEVPSMSSVLFKASTNVNLDDPRSLLGRELPGFSLFDGKILVAGEGTNYTNMPIESAPAEEALKKENEASLQNVDDIKEDESKPSAPPSLTTGDKKVAYIYFSHTRESYLPYLEGVTNANSAQHSEINVTKIGDRLQEKLEGYGVGTILDKTDVTDRLHANGWTYGRSYDASRQMVQEAMASNSNLSYLIDIHRDSKRKEDTTKVINGKSYAKLAFVVGAEHPNYEKNLKLATEIHYKLEEKYPGISRGIIQKSGASTNGRFNQDLSGNALLIEFGGVDNNFDELNLSADAFADVFSEIFWEAEKVNYPVTVPSEEQ</sequence>
<keyword evidence="2" id="KW-0812">Transmembrane</keyword>
<evidence type="ECO:0000256" key="1">
    <source>
        <dbReference type="SAM" id="MobiDB-lite"/>
    </source>
</evidence>
<comment type="caution">
    <text evidence="3">The sequence shown here is derived from an EMBL/GenBank/DDBJ whole genome shotgun (WGS) entry which is preliminary data.</text>
</comment>
<feature type="transmembrane region" description="Helical" evidence="2">
    <location>
        <begin position="20"/>
        <end position="41"/>
    </location>
</feature>
<protein>
    <submittedName>
        <fullName evidence="3">Stage II sporulation protein P</fullName>
    </submittedName>
</protein>
<evidence type="ECO:0000313" key="4">
    <source>
        <dbReference type="Proteomes" id="UP001589738"/>
    </source>
</evidence>
<feature type="region of interest" description="Disordered" evidence="1">
    <location>
        <begin position="146"/>
        <end position="173"/>
    </location>
</feature>
<dbReference type="RefSeq" id="WP_160547457.1">
    <property type="nucleotide sequence ID" value="NZ_JBHLUU010000015.1"/>
</dbReference>
<accession>A0ABV6KRF7</accession>